<evidence type="ECO:0000256" key="1">
    <source>
        <dbReference type="ARBA" id="ARBA00000830"/>
    </source>
</evidence>
<dbReference type="RefSeq" id="WP_284154237.1">
    <property type="nucleotide sequence ID" value="NZ_AP025516.1"/>
</dbReference>
<accession>A0ABM7W8G7</accession>
<dbReference type="InterPro" id="IPR041492">
    <property type="entry name" value="HAD_2"/>
</dbReference>
<dbReference type="Gene3D" id="3.40.50.1000">
    <property type="entry name" value="HAD superfamily/HAD-like"/>
    <property type="match status" value="1"/>
</dbReference>
<dbReference type="Proteomes" id="UP000830055">
    <property type="component" value="Chromosome"/>
</dbReference>
<comment type="pathway">
    <text evidence="2">Organic acid metabolism; glycolate biosynthesis; glycolate from 2-phosphoglycolate: step 1/1.</text>
</comment>
<name>A0ABM7W8G7_9BACT</name>
<dbReference type="SFLD" id="SFLDS00003">
    <property type="entry name" value="Haloacid_Dehalogenase"/>
    <property type="match status" value="1"/>
</dbReference>
<dbReference type="PANTHER" id="PTHR43434:SF1">
    <property type="entry name" value="PHOSPHOGLYCOLATE PHOSPHATASE"/>
    <property type="match status" value="1"/>
</dbReference>
<dbReference type="InterPro" id="IPR036412">
    <property type="entry name" value="HAD-like_sf"/>
</dbReference>
<proteinExistence type="inferred from homology"/>
<reference evidence="5 6" key="1">
    <citation type="submission" date="2022-01" db="EMBL/GenBank/DDBJ databases">
        <title>Desulfofustis limnae sp. nov., a novel mesophilic sulfate-reducing bacterium isolated from marsh soil.</title>
        <authorList>
            <person name="Watanabe M."/>
            <person name="Takahashi A."/>
            <person name="Kojima H."/>
            <person name="Fukui M."/>
        </authorList>
    </citation>
    <scope>NUCLEOTIDE SEQUENCE [LARGE SCALE GENOMIC DNA]</scope>
    <source>
        <strain evidence="5 6">PPLL</strain>
    </source>
</reference>
<evidence type="ECO:0000256" key="4">
    <source>
        <dbReference type="ARBA" id="ARBA00013078"/>
    </source>
</evidence>
<evidence type="ECO:0000313" key="5">
    <source>
        <dbReference type="EMBL" id="BDD87202.1"/>
    </source>
</evidence>
<dbReference type="InterPro" id="IPR023214">
    <property type="entry name" value="HAD_sf"/>
</dbReference>
<dbReference type="EC" id="3.1.3.18" evidence="4"/>
<keyword evidence="6" id="KW-1185">Reference proteome</keyword>
<dbReference type="InterPro" id="IPR050155">
    <property type="entry name" value="HAD-like_hydrolase_sf"/>
</dbReference>
<dbReference type="Gene3D" id="1.10.150.240">
    <property type="entry name" value="Putative phosphatase, domain 2"/>
    <property type="match status" value="1"/>
</dbReference>
<organism evidence="5 6">
    <name type="scientific">Desulfofustis limnaeus</name>
    <dbReference type="NCBI Taxonomy" id="2740163"/>
    <lineage>
        <taxon>Bacteria</taxon>
        <taxon>Pseudomonadati</taxon>
        <taxon>Thermodesulfobacteriota</taxon>
        <taxon>Desulfobulbia</taxon>
        <taxon>Desulfobulbales</taxon>
        <taxon>Desulfocapsaceae</taxon>
        <taxon>Desulfofustis</taxon>
    </lineage>
</organism>
<evidence type="ECO:0000256" key="2">
    <source>
        <dbReference type="ARBA" id="ARBA00004818"/>
    </source>
</evidence>
<evidence type="ECO:0000313" key="6">
    <source>
        <dbReference type="Proteomes" id="UP000830055"/>
    </source>
</evidence>
<dbReference type="Pfam" id="PF13419">
    <property type="entry name" value="HAD_2"/>
    <property type="match status" value="1"/>
</dbReference>
<sequence>MNNSHLCSALLFDLDGTLIDSLADIADAVNETLGLFNLPLHPLDAYRRFVGDGVQMLLRRALPQSLAERPPERFVETFQELYRAHLNRKTRPYRGIADALQQLQQRMVPLAVLSNKPDELAKLCVHRFFPSIAFSLVFGQRDGVPRKPDPAAALSIARALQVPVELCGFVGDSAVDMATGKAAGMTCIGVEWGFRERAELEAAGADVIIDQPEALLHYAAFSR</sequence>
<dbReference type="NCBIfam" id="TIGR01549">
    <property type="entry name" value="HAD-SF-IA-v1"/>
    <property type="match status" value="1"/>
</dbReference>
<dbReference type="SUPFAM" id="SSF56784">
    <property type="entry name" value="HAD-like"/>
    <property type="match status" value="1"/>
</dbReference>
<protein>
    <recommendedName>
        <fullName evidence="4">phosphoglycolate phosphatase</fullName>
        <ecNumber evidence="4">3.1.3.18</ecNumber>
    </recommendedName>
</protein>
<gene>
    <name evidence="5" type="ORF">DPPLL_15670</name>
</gene>
<dbReference type="InterPro" id="IPR023198">
    <property type="entry name" value="PGP-like_dom2"/>
</dbReference>
<evidence type="ECO:0000256" key="3">
    <source>
        <dbReference type="ARBA" id="ARBA00006171"/>
    </source>
</evidence>
<comment type="similarity">
    <text evidence="3">Belongs to the HAD-like hydrolase superfamily. CbbY/CbbZ/Gph/YieH family.</text>
</comment>
<dbReference type="NCBIfam" id="TIGR01509">
    <property type="entry name" value="HAD-SF-IA-v3"/>
    <property type="match status" value="1"/>
</dbReference>
<dbReference type="InterPro" id="IPR006439">
    <property type="entry name" value="HAD-SF_hydro_IA"/>
</dbReference>
<comment type="catalytic activity">
    <reaction evidence="1">
        <text>2-phosphoglycolate + H2O = glycolate + phosphate</text>
        <dbReference type="Rhea" id="RHEA:14369"/>
        <dbReference type="ChEBI" id="CHEBI:15377"/>
        <dbReference type="ChEBI" id="CHEBI:29805"/>
        <dbReference type="ChEBI" id="CHEBI:43474"/>
        <dbReference type="ChEBI" id="CHEBI:58033"/>
        <dbReference type="EC" id="3.1.3.18"/>
    </reaction>
</comment>
<dbReference type="SFLD" id="SFLDG01129">
    <property type="entry name" value="C1.5:_HAD__Beta-PGM__Phosphata"/>
    <property type="match status" value="1"/>
</dbReference>
<dbReference type="EMBL" id="AP025516">
    <property type="protein sequence ID" value="BDD87202.1"/>
    <property type="molecule type" value="Genomic_DNA"/>
</dbReference>
<dbReference type="PANTHER" id="PTHR43434">
    <property type="entry name" value="PHOSPHOGLYCOLATE PHOSPHATASE"/>
    <property type="match status" value="1"/>
</dbReference>
<dbReference type="SFLD" id="SFLDG01135">
    <property type="entry name" value="C1.5.6:_HAD__Beta-PGM__Phospha"/>
    <property type="match status" value="1"/>
</dbReference>